<accession>A0AAW1UUS2</accession>
<comment type="similarity">
    <text evidence="2">Belongs to the nucleotide-sugar transporter family. SLC35A subfamily.</text>
</comment>
<evidence type="ECO:0000256" key="1">
    <source>
        <dbReference type="ARBA" id="ARBA00004141"/>
    </source>
</evidence>
<protein>
    <submittedName>
        <fullName evidence="8">Uncharacterized protein</fullName>
    </submittedName>
</protein>
<comment type="subcellular location">
    <subcellularLocation>
        <location evidence="1">Membrane</location>
        <topology evidence="1">Multi-pass membrane protein</topology>
    </subcellularLocation>
</comment>
<name>A0AAW1UUS2_9CUCU</name>
<keyword evidence="3" id="KW-0813">Transport</keyword>
<comment type="caution">
    <text evidence="8">The sequence shown here is derived from an EMBL/GenBank/DDBJ whole genome shotgun (WGS) entry which is preliminary data.</text>
</comment>
<keyword evidence="6 7" id="KW-0472">Membrane</keyword>
<dbReference type="InterPro" id="IPR007271">
    <property type="entry name" value="Nuc_sug_transpt"/>
</dbReference>
<evidence type="ECO:0000256" key="3">
    <source>
        <dbReference type="ARBA" id="ARBA00022597"/>
    </source>
</evidence>
<feature type="transmembrane region" description="Helical" evidence="7">
    <location>
        <begin position="253"/>
        <end position="271"/>
    </location>
</feature>
<dbReference type="Pfam" id="PF04142">
    <property type="entry name" value="Nuc_sug_transp"/>
    <property type="match status" value="1"/>
</dbReference>
<feature type="transmembrane region" description="Helical" evidence="7">
    <location>
        <begin position="45"/>
        <end position="66"/>
    </location>
</feature>
<evidence type="ECO:0000313" key="8">
    <source>
        <dbReference type="EMBL" id="KAK9886894.1"/>
    </source>
</evidence>
<keyword evidence="4 7" id="KW-0812">Transmembrane</keyword>
<evidence type="ECO:0000256" key="7">
    <source>
        <dbReference type="SAM" id="Phobius"/>
    </source>
</evidence>
<reference evidence="8 9" key="1">
    <citation type="submission" date="2023-03" db="EMBL/GenBank/DDBJ databases">
        <title>Genome insight into feeding habits of ladybird beetles.</title>
        <authorList>
            <person name="Li H.-S."/>
            <person name="Huang Y.-H."/>
            <person name="Pang H."/>
        </authorList>
    </citation>
    <scope>NUCLEOTIDE SEQUENCE [LARGE SCALE GENOMIC DNA]</scope>
    <source>
        <strain evidence="8">SYSU_2023b</strain>
        <tissue evidence="8">Whole body</tissue>
    </source>
</reference>
<dbReference type="PIRSF" id="PIRSF005799">
    <property type="entry name" value="UDP-gal_transpt"/>
    <property type="match status" value="1"/>
</dbReference>
<keyword evidence="9" id="KW-1185">Reference proteome</keyword>
<gene>
    <name evidence="8" type="ORF">WA026_019151</name>
</gene>
<evidence type="ECO:0000256" key="2">
    <source>
        <dbReference type="ARBA" id="ARBA00009976"/>
    </source>
</evidence>
<dbReference type="InterPro" id="IPR037185">
    <property type="entry name" value="EmrE-like"/>
</dbReference>
<evidence type="ECO:0000313" key="9">
    <source>
        <dbReference type="Proteomes" id="UP001431783"/>
    </source>
</evidence>
<dbReference type="SUPFAM" id="SSF103481">
    <property type="entry name" value="Multidrug resistance efflux transporter EmrE"/>
    <property type="match status" value="1"/>
</dbReference>
<evidence type="ECO:0000256" key="6">
    <source>
        <dbReference type="ARBA" id="ARBA00023136"/>
    </source>
</evidence>
<feature type="transmembrane region" description="Helical" evidence="7">
    <location>
        <begin position="217"/>
        <end position="241"/>
    </location>
</feature>
<keyword evidence="5 7" id="KW-1133">Transmembrane helix</keyword>
<sequence length="346" mass="39255">MVSSKLKELFTTKLSLAIFILYILLFVNQGLLVTASQNTDNSYDYNIVTTVLFTEILKLILSTCIYLKSHTVKSYGNEILKNKKLLLLYFVPALLYCVYNNLSFTNLSSFDPTTYYLLLQFRVVVTGILFQIIFGKHLTKAQWVSLIVLTVGCMLKQLKFNPDTETKESSKSTSLVLDIHTLFLLVQILCSCLAGVYNEYLLKEQGADVDIYMQNVFMYLDSIICNVFFLPFVGNFSNAFAFDSIKKIIHPKVLVVILNNACIGIVTSFFLKTLNSILKTFASALELILTAILSWIFFGIPIYLNTFLSICTVFFAIYLYSRNPVSNIPSTSQQDIRKKPLLAEEV</sequence>
<evidence type="ECO:0000256" key="4">
    <source>
        <dbReference type="ARBA" id="ARBA00022692"/>
    </source>
</evidence>
<dbReference type="NCBIfam" id="TIGR00803">
    <property type="entry name" value="nst"/>
    <property type="match status" value="1"/>
</dbReference>
<feature type="transmembrane region" description="Helical" evidence="7">
    <location>
        <begin position="302"/>
        <end position="320"/>
    </location>
</feature>
<dbReference type="GO" id="GO:0015165">
    <property type="term" value="F:pyrimidine nucleotide-sugar transmembrane transporter activity"/>
    <property type="evidence" value="ECO:0007669"/>
    <property type="project" value="InterPro"/>
</dbReference>
<evidence type="ECO:0000256" key="5">
    <source>
        <dbReference type="ARBA" id="ARBA00022989"/>
    </source>
</evidence>
<dbReference type="PANTHER" id="PTHR10231">
    <property type="entry name" value="NUCLEOTIDE-SUGAR TRANSMEMBRANE TRANSPORTER"/>
    <property type="match status" value="1"/>
</dbReference>
<dbReference type="AlphaFoldDB" id="A0AAW1UUS2"/>
<keyword evidence="3" id="KW-0762">Sugar transport</keyword>
<dbReference type="Proteomes" id="UP001431783">
    <property type="component" value="Unassembled WGS sequence"/>
</dbReference>
<dbReference type="GO" id="GO:0000139">
    <property type="term" value="C:Golgi membrane"/>
    <property type="evidence" value="ECO:0007669"/>
    <property type="project" value="InterPro"/>
</dbReference>
<feature type="transmembrane region" description="Helical" evidence="7">
    <location>
        <begin position="114"/>
        <end position="134"/>
    </location>
</feature>
<organism evidence="8 9">
    <name type="scientific">Henosepilachna vigintioctopunctata</name>
    <dbReference type="NCBI Taxonomy" id="420089"/>
    <lineage>
        <taxon>Eukaryota</taxon>
        <taxon>Metazoa</taxon>
        <taxon>Ecdysozoa</taxon>
        <taxon>Arthropoda</taxon>
        <taxon>Hexapoda</taxon>
        <taxon>Insecta</taxon>
        <taxon>Pterygota</taxon>
        <taxon>Neoptera</taxon>
        <taxon>Endopterygota</taxon>
        <taxon>Coleoptera</taxon>
        <taxon>Polyphaga</taxon>
        <taxon>Cucujiformia</taxon>
        <taxon>Coccinelloidea</taxon>
        <taxon>Coccinellidae</taxon>
        <taxon>Epilachninae</taxon>
        <taxon>Epilachnini</taxon>
        <taxon>Henosepilachna</taxon>
    </lineage>
</organism>
<feature type="transmembrane region" description="Helical" evidence="7">
    <location>
        <begin position="175"/>
        <end position="197"/>
    </location>
</feature>
<dbReference type="EMBL" id="JARQZJ010000103">
    <property type="protein sequence ID" value="KAK9886894.1"/>
    <property type="molecule type" value="Genomic_DNA"/>
</dbReference>
<feature type="transmembrane region" description="Helical" evidence="7">
    <location>
        <begin position="86"/>
        <end position="102"/>
    </location>
</feature>
<proteinExistence type="inferred from homology"/>